<proteinExistence type="predicted"/>
<keyword evidence="2" id="KW-0472">Membrane</keyword>
<evidence type="ECO:0008006" key="5">
    <source>
        <dbReference type="Google" id="ProtNLM"/>
    </source>
</evidence>
<dbReference type="EMBL" id="JAATEL010000003">
    <property type="protein sequence ID" value="NJP13554.1"/>
    <property type="molecule type" value="Genomic_DNA"/>
</dbReference>
<dbReference type="Proteomes" id="UP000635996">
    <property type="component" value="Unassembled WGS sequence"/>
</dbReference>
<evidence type="ECO:0000313" key="3">
    <source>
        <dbReference type="EMBL" id="NJP13554.1"/>
    </source>
</evidence>
<keyword evidence="2" id="KW-0812">Transmembrane</keyword>
<feature type="transmembrane region" description="Helical" evidence="2">
    <location>
        <begin position="227"/>
        <end position="244"/>
    </location>
</feature>
<dbReference type="InterPro" id="IPR010419">
    <property type="entry name" value="CO_DH_gsu"/>
</dbReference>
<accession>A0ABX0YM87</accession>
<dbReference type="Gene3D" id="3.30.530.20">
    <property type="match status" value="1"/>
</dbReference>
<name>A0ABX0YM87_STRTL</name>
<dbReference type="PANTHER" id="PTHR38588:SF1">
    <property type="entry name" value="BLL0334 PROTEIN"/>
    <property type="match status" value="1"/>
</dbReference>
<dbReference type="Pfam" id="PF06240">
    <property type="entry name" value="COXG"/>
    <property type="match status" value="1"/>
</dbReference>
<evidence type="ECO:0000256" key="2">
    <source>
        <dbReference type="SAM" id="Phobius"/>
    </source>
</evidence>
<dbReference type="RefSeq" id="WP_125498323.1">
    <property type="nucleotide sequence ID" value="NZ_BMVZ01000001.1"/>
</dbReference>
<keyword evidence="2" id="KW-1133">Transmembrane helix</keyword>
<dbReference type="CDD" id="cd07823">
    <property type="entry name" value="SRPBCC_5"/>
    <property type="match status" value="1"/>
</dbReference>
<comment type="caution">
    <text evidence="3">The sequence shown here is derived from an EMBL/GenBank/DDBJ whole genome shotgun (WGS) entry which is preliminary data.</text>
</comment>
<evidence type="ECO:0000256" key="1">
    <source>
        <dbReference type="SAM" id="MobiDB-lite"/>
    </source>
</evidence>
<feature type="compositionally biased region" description="Low complexity" evidence="1">
    <location>
        <begin position="185"/>
        <end position="201"/>
    </location>
</feature>
<keyword evidence="4" id="KW-1185">Reference proteome</keyword>
<sequence length="250" mass="25835">MELRHEFTVPVPVDEAWRALLDIEGIAPCLPGATVEEYDGKTVTGSVKVKLGPVTVSYKGTAVFEELDEAAHRLVLTAGGRETRGQGTARATVTGTLTERGTGTAVTVVTDLTVTGRPAQFGRGVLAEVGDRLVGQFADCLARRLAGPPAQAPQQTGGEETGPEEPGREEPGHAPEPVADRPEKPAGQPASGADAAARTPAGTGGTYEETEPLDLLGAAGVPVAKRAAVAAGAVVAVALLVVWVRRLRRR</sequence>
<dbReference type="PANTHER" id="PTHR38588">
    <property type="entry name" value="BLL0334 PROTEIN"/>
    <property type="match status" value="1"/>
</dbReference>
<feature type="compositionally biased region" description="Basic and acidic residues" evidence="1">
    <location>
        <begin position="165"/>
        <end position="184"/>
    </location>
</feature>
<gene>
    <name evidence="3" type="ORF">HCJ95_04410</name>
</gene>
<reference evidence="3 4" key="1">
    <citation type="submission" date="2020-03" db="EMBL/GenBank/DDBJ databases">
        <title>WGS of actinomycetes isolated from Thailand.</title>
        <authorList>
            <person name="Thawai C."/>
        </authorList>
    </citation>
    <scope>NUCLEOTIDE SEQUENCE [LARGE SCALE GENOMIC DNA]</scope>
    <source>
        <strain evidence="3 4">NBRC 13905</strain>
    </source>
</reference>
<feature type="region of interest" description="Disordered" evidence="1">
    <location>
        <begin position="147"/>
        <end position="209"/>
    </location>
</feature>
<protein>
    <recommendedName>
        <fullName evidence="5">Carbon monoxide dehydrogenase subunit G</fullName>
    </recommendedName>
</protein>
<organism evidence="3 4">
    <name type="scientific">Streptomyces thermoviolaceus subsp. thermoviolaceus</name>
    <dbReference type="NCBI Taxonomy" id="66860"/>
    <lineage>
        <taxon>Bacteria</taxon>
        <taxon>Bacillati</taxon>
        <taxon>Actinomycetota</taxon>
        <taxon>Actinomycetes</taxon>
        <taxon>Kitasatosporales</taxon>
        <taxon>Streptomycetaceae</taxon>
        <taxon>Streptomyces</taxon>
    </lineage>
</organism>
<evidence type="ECO:0000313" key="4">
    <source>
        <dbReference type="Proteomes" id="UP000635996"/>
    </source>
</evidence>
<dbReference type="InterPro" id="IPR023393">
    <property type="entry name" value="START-like_dom_sf"/>
</dbReference>
<dbReference type="SUPFAM" id="SSF55961">
    <property type="entry name" value="Bet v1-like"/>
    <property type="match status" value="1"/>
</dbReference>